<feature type="region of interest" description="Disordered" evidence="11">
    <location>
        <begin position="1"/>
        <end position="22"/>
    </location>
</feature>
<feature type="compositionally biased region" description="Pro residues" evidence="11">
    <location>
        <begin position="8"/>
        <end position="20"/>
    </location>
</feature>
<protein>
    <recommendedName>
        <fullName evidence="9">Membrane fusion protein (MFP) family protein</fullName>
    </recommendedName>
</protein>
<dbReference type="Pfam" id="PF25994">
    <property type="entry name" value="HH_AprE"/>
    <property type="match status" value="1"/>
</dbReference>
<comment type="caution">
    <text evidence="14">The sequence shown here is derived from an EMBL/GenBank/DDBJ whole genome shotgun (WGS) entry which is preliminary data.</text>
</comment>
<dbReference type="GO" id="GO:0005886">
    <property type="term" value="C:plasma membrane"/>
    <property type="evidence" value="ECO:0007669"/>
    <property type="project" value="UniProtKB-SubCell"/>
</dbReference>
<evidence type="ECO:0000256" key="8">
    <source>
        <dbReference type="ARBA" id="ARBA00023136"/>
    </source>
</evidence>
<dbReference type="InterPro" id="IPR050739">
    <property type="entry name" value="MFP"/>
</dbReference>
<reference evidence="15" key="1">
    <citation type="submission" date="2018-09" db="EMBL/GenBank/DDBJ databases">
        <title>Paracoccus onubensis nov. sp. a moderate halophilic bacterium isolated from Gruta de las Maravillas (Aracena, Spain).</title>
        <authorList>
            <person name="Jurado V."/>
            <person name="Gutierrez-Patricio S."/>
            <person name="Gonzalez-Pimentel J.L."/>
            <person name="Miller A.Z."/>
            <person name="Laiz L."/>
            <person name="Saiz-Jimenez C."/>
        </authorList>
    </citation>
    <scope>NUCLEOTIDE SEQUENCE [LARGE SCALE GENOMIC DNA]</scope>
    <source>
        <strain evidence="15">DSM 26381</strain>
    </source>
</reference>
<evidence type="ECO:0000259" key="12">
    <source>
        <dbReference type="Pfam" id="PF25994"/>
    </source>
</evidence>
<keyword evidence="4 9" id="KW-1003">Cell membrane</keyword>
<name>A0A419A9F7_9RHOB</name>
<keyword evidence="8 9" id="KW-0472">Membrane</keyword>
<sequence length="452" mass="50086">MRTGAVPPADPLPPPPPIPTPDAARWPVRGPVLFGVFSILVLLGGFGLWAWQSRISGAVVAQGQVEVEQQRQVVQHPDGGVVEAILVTDGQQVEAGQPLVRLDGALLSTELAIVESQYFEILARRGRLEAERADSPDITFPEELVKTSENDPDLAALVEGQRSLFETRRDTLEQSLEQLQKQSEQVSSQITGIDAQIAALALQRELIGKELTDQETLLSRGLAQASRVLALQREAARLDGQVGELQANRASAETRQTELDVQRLRLNAERREDAETQLRDLGYRELELAERRRSLSEQISRLEIRAPVSGVIYNLQVTTPRSVIRPADPLLHIVPQDRPLVIGARVATINIDEIQVGQPVVLRFSAFSSRTTPEIDGQLMRISPDALVDEATHMPYYRAEVTIPPEQLQKLGDLALIPGMPVEVYIQTGERSPIAYLMKPLTDYFSRAFREQ</sequence>
<feature type="domain" description="AprE-like long alpha-helical hairpin" evidence="12">
    <location>
        <begin position="109"/>
        <end position="297"/>
    </location>
</feature>
<dbReference type="PANTHER" id="PTHR30386">
    <property type="entry name" value="MEMBRANE FUSION SUBUNIT OF EMRAB-TOLC MULTIDRUG EFFLUX PUMP"/>
    <property type="match status" value="1"/>
</dbReference>
<comment type="similarity">
    <text evidence="2 9">Belongs to the membrane fusion protein (MFP) (TC 8.A.1) family.</text>
</comment>
<evidence type="ECO:0000313" key="14">
    <source>
        <dbReference type="EMBL" id="RJL18864.1"/>
    </source>
</evidence>
<keyword evidence="7 9" id="KW-1133">Transmembrane helix</keyword>
<evidence type="ECO:0000256" key="4">
    <source>
        <dbReference type="ARBA" id="ARBA00022475"/>
    </source>
</evidence>
<accession>A0A419A9F7</accession>
<feature type="domain" description="AprE-like beta-barrel" evidence="13">
    <location>
        <begin position="340"/>
        <end position="429"/>
    </location>
</feature>
<evidence type="ECO:0000256" key="6">
    <source>
        <dbReference type="ARBA" id="ARBA00022692"/>
    </source>
</evidence>
<evidence type="ECO:0000256" key="11">
    <source>
        <dbReference type="SAM" id="MobiDB-lite"/>
    </source>
</evidence>
<dbReference type="AlphaFoldDB" id="A0A419A9F7"/>
<dbReference type="OrthoDB" id="9810980at2"/>
<keyword evidence="10" id="KW-0175">Coiled coil</keyword>
<comment type="subcellular location">
    <subcellularLocation>
        <location evidence="1 9">Cell inner membrane</location>
        <topology evidence="1 9">Single-pass membrane protein</topology>
    </subcellularLocation>
</comment>
<evidence type="ECO:0000256" key="7">
    <source>
        <dbReference type="ARBA" id="ARBA00022989"/>
    </source>
</evidence>
<evidence type="ECO:0000256" key="1">
    <source>
        <dbReference type="ARBA" id="ARBA00004377"/>
    </source>
</evidence>
<feature type="coiled-coil region" evidence="10">
    <location>
        <begin position="228"/>
        <end position="255"/>
    </location>
</feature>
<gene>
    <name evidence="14" type="ORF">D3P05_06505</name>
</gene>
<keyword evidence="6 9" id="KW-0812">Transmembrane</keyword>
<dbReference type="Pfam" id="PF26002">
    <property type="entry name" value="Beta-barrel_AprE"/>
    <property type="match status" value="1"/>
</dbReference>
<dbReference type="GO" id="GO:0015031">
    <property type="term" value="P:protein transport"/>
    <property type="evidence" value="ECO:0007669"/>
    <property type="project" value="InterPro"/>
</dbReference>
<dbReference type="InterPro" id="IPR058982">
    <property type="entry name" value="Beta-barrel_AprE"/>
</dbReference>
<evidence type="ECO:0000313" key="15">
    <source>
        <dbReference type="Proteomes" id="UP000283587"/>
    </source>
</evidence>
<evidence type="ECO:0000256" key="5">
    <source>
        <dbReference type="ARBA" id="ARBA00022519"/>
    </source>
</evidence>
<keyword evidence="3 9" id="KW-0813">Transport</keyword>
<dbReference type="InterPro" id="IPR058781">
    <property type="entry name" value="HH_AprE-like"/>
</dbReference>
<dbReference type="InterPro" id="IPR010129">
    <property type="entry name" value="T1SS_HlyD"/>
</dbReference>
<evidence type="ECO:0000256" key="2">
    <source>
        <dbReference type="ARBA" id="ARBA00009477"/>
    </source>
</evidence>
<evidence type="ECO:0000256" key="10">
    <source>
        <dbReference type="SAM" id="Coils"/>
    </source>
</evidence>
<evidence type="ECO:0000259" key="13">
    <source>
        <dbReference type="Pfam" id="PF26002"/>
    </source>
</evidence>
<evidence type="ECO:0000256" key="3">
    <source>
        <dbReference type="ARBA" id="ARBA00022448"/>
    </source>
</evidence>
<evidence type="ECO:0000256" key="9">
    <source>
        <dbReference type="RuleBase" id="RU365093"/>
    </source>
</evidence>
<proteinExistence type="inferred from homology"/>
<organism evidence="14 15">
    <name type="scientific">Paracoccus siganidrum</name>
    <dbReference type="NCBI Taxonomy" id="1276757"/>
    <lineage>
        <taxon>Bacteria</taxon>
        <taxon>Pseudomonadati</taxon>
        <taxon>Pseudomonadota</taxon>
        <taxon>Alphaproteobacteria</taxon>
        <taxon>Rhodobacterales</taxon>
        <taxon>Paracoccaceae</taxon>
        <taxon>Paracoccus</taxon>
    </lineage>
</organism>
<dbReference type="Proteomes" id="UP000283587">
    <property type="component" value="Unassembled WGS sequence"/>
</dbReference>
<dbReference type="NCBIfam" id="TIGR01843">
    <property type="entry name" value="type_I_hlyD"/>
    <property type="match status" value="1"/>
</dbReference>
<dbReference type="EMBL" id="QZEW01000021">
    <property type="protein sequence ID" value="RJL18864.1"/>
    <property type="molecule type" value="Genomic_DNA"/>
</dbReference>
<feature type="transmembrane region" description="Helical" evidence="9">
    <location>
        <begin position="32"/>
        <end position="51"/>
    </location>
</feature>
<dbReference type="PRINTS" id="PR01490">
    <property type="entry name" value="RTXTOXIND"/>
</dbReference>
<dbReference type="Gene3D" id="2.40.50.100">
    <property type="match status" value="1"/>
</dbReference>
<dbReference type="PANTHER" id="PTHR30386:SF17">
    <property type="entry name" value="ALKALINE PROTEASE SECRETION PROTEIN APRE"/>
    <property type="match status" value="1"/>
</dbReference>
<dbReference type="Gene3D" id="2.40.30.170">
    <property type="match status" value="1"/>
</dbReference>
<keyword evidence="15" id="KW-1185">Reference proteome</keyword>
<keyword evidence="5 9" id="KW-0997">Cell inner membrane</keyword>
<feature type="coiled-coil region" evidence="10">
    <location>
        <begin position="162"/>
        <end position="196"/>
    </location>
</feature>